<proteinExistence type="predicted"/>
<protein>
    <submittedName>
        <fullName evidence="1">Uncharacterized protein</fullName>
    </submittedName>
</protein>
<accession>A0A1X1TP04</accession>
<dbReference type="OrthoDB" id="4734115at2"/>
<reference evidence="1 2" key="1">
    <citation type="journal article" date="2019" name="Emerg. Microbes Infect.">
        <title>Comprehensive subspecies identification of 175 nontuberculous mycobacteria species based on 7547 genomic profiles.</title>
        <authorList>
            <person name="Matsumoto Y."/>
            <person name="Kinjo T."/>
            <person name="Motooka D."/>
            <person name="Nabeya D."/>
            <person name="Jung N."/>
            <person name="Uechi K."/>
            <person name="Horii T."/>
            <person name="Iida T."/>
            <person name="Fujita J."/>
            <person name="Nakamura S."/>
        </authorList>
    </citation>
    <scope>NUCLEOTIDE SEQUENCE [LARGE SCALE GENOMIC DNA]</scope>
    <source>
        <strain evidence="1 2">JCM 14738</strain>
    </source>
</reference>
<name>A0A1X1TP04_9MYCO</name>
<evidence type="ECO:0000313" key="2">
    <source>
        <dbReference type="Proteomes" id="UP000467385"/>
    </source>
</evidence>
<gene>
    <name evidence="1" type="ORF">MCNS_08300</name>
</gene>
<evidence type="ECO:0000313" key="1">
    <source>
        <dbReference type="EMBL" id="BBZ37767.1"/>
    </source>
</evidence>
<dbReference type="AlphaFoldDB" id="A0A1X1TP04"/>
<keyword evidence="2" id="KW-1185">Reference proteome</keyword>
<dbReference type="InterPro" id="IPR007969">
    <property type="entry name" value="DUF732"/>
</dbReference>
<sequence length="109" mass="11306">MVTRLLVAVTVALIGPLAAVQAAHADTNDSKFLSLLNSEGITDHVAPAHAIEAAHSVCAELEAGKKPSDVATEVLNNSTMPAYHCGYFVGAAIKVYCPQFTPEETAANG</sequence>
<dbReference type="Pfam" id="PF05305">
    <property type="entry name" value="DUF732"/>
    <property type="match status" value="1"/>
</dbReference>
<dbReference type="STRING" id="44010.AWC00_04850"/>
<dbReference type="Proteomes" id="UP000467385">
    <property type="component" value="Chromosome"/>
</dbReference>
<dbReference type="RefSeq" id="WP_085231516.1">
    <property type="nucleotide sequence ID" value="NZ_AP022613.1"/>
</dbReference>
<organism evidence="1 2">
    <name type="scientific">Mycobacterium conspicuum</name>
    <dbReference type="NCBI Taxonomy" id="44010"/>
    <lineage>
        <taxon>Bacteria</taxon>
        <taxon>Bacillati</taxon>
        <taxon>Actinomycetota</taxon>
        <taxon>Actinomycetes</taxon>
        <taxon>Mycobacteriales</taxon>
        <taxon>Mycobacteriaceae</taxon>
        <taxon>Mycobacterium</taxon>
    </lineage>
</organism>
<dbReference type="EMBL" id="AP022613">
    <property type="protein sequence ID" value="BBZ37767.1"/>
    <property type="molecule type" value="Genomic_DNA"/>
</dbReference>